<gene>
    <name evidence="1" type="ORF">IT775_02535</name>
</gene>
<dbReference type="EMBL" id="JADMKU010000002">
    <property type="protein sequence ID" value="MBR9649997.1"/>
    <property type="molecule type" value="Genomic_DNA"/>
</dbReference>
<dbReference type="Proteomes" id="UP001195941">
    <property type="component" value="Unassembled WGS sequence"/>
</dbReference>
<proteinExistence type="predicted"/>
<accession>A0ABS5HM33</accession>
<name>A0ABS5HM33_9RHOB</name>
<sequence>MEQTVLILGATGRFGTNAAQAFTAAGWNVRTFDRSRDNLATAARGVDVIVNGWNPPYHQWAKLVPGLHDQVRKAALTNDATVIIPGNVYVFGPDAPYCWKSSTRHLAQNPLGKIRIEMEQAYRRDEVRTIIVRSGDYLDTDASGNWFDMIMGKNLAKGKFSYPGRTDIPHAWGYLPDVARAAVMLAEKRDQLARFEDVPFPGYTLTGEELVAAISKVTGRDIKLKKMVWWPMNFARPFMPMLNGIFEMRYLWNLPHRLDGERFSALLPEFRPTPVEDALAKAVAPLLPDDKPSRMQRAAA</sequence>
<evidence type="ECO:0000313" key="2">
    <source>
        <dbReference type="Proteomes" id="UP001195941"/>
    </source>
</evidence>
<dbReference type="SUPFAM" id="SSF51735">
    <property type="entry name" value="NAD(P)-binding Rossmann-fold domains"/>
    <property type="match status" value="1"/>
</dbReference>
<protein>
    <submittedName>
        <fullName evidence="1">Epimerase</fullName>
    </submittedName>
</protein>
<reference evidence="1 2" key="1">
    <citation type="journal article" date="2021" name="Arch. Microbiol.">
        <title>Thalassobius aquimarinus sp. nov., isolated from the Sea of Japan seashore.</title>
        <authorList>
            <person name="Kurilenko V.V."/>
            <person name="Romanenko L.A."/>
            <person name="Chernysheva N.Y."/>
            <person name="Velansky P.V."/>
            <person name="Tekutyeva L.A."/>
            <person name="Isaeva M.P."/>
            <person name="Mikhailov V.V."/>
        </authorList>
    </citation>
    <scope>NUCLEOTIDE SEQUENCE [LARGE SCALE GENOMIC DNA]</scope>
    <source>
        <strain evidence="1 2">KMM 8518</strain>
    </source>
</reference>
<dbReference type="RefSeq" id="WP_212699514.1">
    <property type="nucleotide sequence ID" value="NZ_JADMKU010000002.1"/>
</dbReference>
<dbReference type="InterPro" id="IPR036291">
    <property type="entry name" value="NAD(P)-bd_dom_sf"/>
</dbReference>
<comment type="caution">
    <text evidence="1">The sequence shown here is derived from an EMBL/GenBank/DDBJ whole genome shotgun (WGS) entry which is preliminary data.</text>
</comment>
<keyword evidence="2" id="KW-1185">Reference proteome</keyword>
<dbReference type="Gene3D" id="3.40.50.720">
    <property type="entry name" value="NAD(P)-binding Rossmann-like Domain"/>
    <property type="match status" value="1"/>
</dbReference>
<evidence type="ECO:0000313" key="1">
    <source>
        <dbReference type="EMBL" id="MBR9649997.1"/>
    </source>
</evidence>
<organism evidence="1 2">
    <name type="scientific">Thalassovita aquimarina</name>
    <dbReference type="NCBI Taxonomy" id="2785917"/>
    <lineage>
        <taxon>Bacteria</taxon>
        <taxon>Pseudomonadati</taxon>
        <taxon>Pseudomonadota</taxon>
        <taxon>Alphaproteobacteria</taxon>
        <taxon>Rhodobacterales</taxon>
        <taxon>Roseobacteraceae</taxon>
        <taxon>Thalassovita</taxon>
    </lineage>
</organism>